<dbReference type="AlphaFoldDB" id="A0A7C8ZMP0"/>
<dbReference type="EMBL" id="GISG01144765">
    <property type="protein sequence ID" value="MBA4646088.1"/>
    <property type="molecule type" value="Transcribed_RNA"/>
</dbReference>
<dbReference type="EMBL" id="GISG01144770">
    <property type="protein sequence ID" value="MBA4646091.1"/>
    <property type="molecule type" value="Transcribed_RNA"/>
</dbReference>
<reference evidence="1" key="1">
    <citation type="journal article" date="2013" name="J. Plant Res.">
        <title>Effect of fungi and light on seed germination of three Opuntia species from semiarid lands of central Mexico.</title>
        <authorList>
            <person name="Delgado-Sanchez P."/>
            <person name="Jimenez-Bremont J.F."/>
            <person name="Guerrero-Gonzalez Mde L."/>
            <person name="Flores J."/>
        </authorList>
    </citation>
    <scope>NUCLEOTIDE SEQUENCE</scope>
    <source>
        <tissue evidence="1">Cladode</tissue>
    </source>
</reference>
<dbReference type="EMBL" id="GISG01144754">
    <property type="protein sequence ID" value="MBA4646084.1"/>
    <property type="molecule type" value="Transcribed_RNA"/>
</dbReference>
<name>A0A7C8ZMP0_OPUST</name>
<dbReference type="EMBL" id="GISG01144757">
    <property type="protein sequence ID" value="MBA4646085.1"/>
    <property type="molecule type" value="Transcribed_RNA"/>
</dbReference>
<organism evidence="1">
    <name type="scientific">Opuntia streptacantha</name>
    <name type="common">Prickly pear cactus</name>
    <name type="synonym">Opuntia cardona</name>
    <dbReference type="NCBI Taxonomy" id="393608"/>
    <lineage>
        <taxon>Eukaryota</taxon>
        <taxon>Viridiplantae</taxon>
        <taxon>Streptophyta</taxon>
        <taxon>Embryophyta</taxon>
        <taxon>Tracheophyta</taxon>
        <taxon>Spermatophyta</taxon>
        <taxon>Magnoliopsida</taxon>
        <taxon>eudicotyledons</taxon>
        <taxon>Gunneridae</taxon>
        <taxon>Pentapetalae</taxon>
        <taxon>Caryophyllales</taxon>
        <taxon>Cactineae</taxon>
        <taxon>Cactaceae</taxon>
        <taxon>Opuntioideae</taxon>
        <taxon>Opuntia</taxon>
    </lineage>
</organism>
<sequence>MGSMAQWGWAEVGPGHTGTAVCSSTPRLRPWRSAGGSMTWRVVVGSSSRWPHHCFLRMEGRAEGGSRCRKALVGEETAEEVAESSMGRAGTAGKCCTLCRRLRSWRRRGSWPP</sequence>
<dbReference type="EMBL" id="GISG01144758">
    <property type="protein sequence ID" value="MBA4646086.1"/>
    <property type="molecule type" value="Transcribed_RNA"/>
</dbReference>
<dbReference type="EMBL" id="GISG01144766">
    <property type="protein sequence ID" value="MBA4646089.1"/>
    <property type="molecule type" value="Transcribed_RNA"/>
</dbReference>
<proteinExistence type="predicted"/>
<accession>A0A7C8ZMP0</accession>
<reference evidence="1" key="2">
    <citation type="submission" date="2020-07" db="EMBL/GenBank/DDBJ databases">
        <authorList>
            <person name="Vera ALvarez R."/>
            <person name="Arias-Moreno D.M."/>
            <person name="Jimenez-Jacinto V."/>
            <person name="Jimenez-Bremont J.F."/>
            <person name="Swaminathan K."/>
            <person name="Moose S.P."/>
            <person name="Guerrero-Gonzalez M.L."/>
            <person name="Marino-Ramirez L."/>
            <person name="Landsman D."/>
            <person name="Rodriguez-Kessler M."/>
            <person name="Delgado-Sanchez P."/>
        </authorList>
    </citation>
    <scope>NUCLEOTIDE SEQUENCE</scope>
    <source>
        <tissue evidence="1">Cladode</tissue>
    </source>
</reference>
<dbReference type="EMBL" id="GISG01144769">
    <property type="protein sequence ID" value="MBA4646090.1"/>
    <property type="molecule type" value="Transcribed_RNA"/>
</dbReference>
<protein>
    <submittedName>
        <fullName evidence="1">Uncharacterized protein</fullName>
    </submittedName>
</protein>
<evidence type="ECO:0000313" key="1">
    <source>
        <dbReference type="EMBL" id="MBA4646090.1"/>
    </source>
</evidence>